<accession>A0ABU1H7I1</accession>
<dbReference type="Proteomes" id="UP001254564">
    <property type="component" value="Unassembled WGS sequence"/>
</dbReference>
<dbReference type="RefSeq" id="WP_309656519.1">
    <property type="nucleotide sequence ID" value="NZ_JARWAN010000019.1"/>
</dbReference>
<sequence>MSAWSLTLALALALAKILKRAQSFTHRRRDWWLRFFFIVLMGGLATNAYSATPVPSQETPSQDHSLILQITHHQHQQWLSLADIETLPLYDVELKHPEGLEGRFTGVWLNVFTAQQGIPEDTRIRLIAHDNYTIFLSHAERKERRYFMVTRFNGLPIERQQMGPLLLIVPADAEGVLEGTLPLTRWIWAIREIRYQ</sequence>
<dbReference type="EMBL" id="JARWAN010000019">
    <property type="protein sequence ID" value="MDR5899637.1"/>
    <property type="molecule type" value="Genomic_DNA"/>
</dbReference>
<dbReference type="SUPFAM" id="SSF56524">
    <property type="entry name" value="Oxidoreductase molybdopterin-binding domain"/>
    <property type="match status" value="1"/>
</dbReference>
<dbReference type="InterPro" id="IPR036374">
    <property type="entry name" value="OxRdtase_Mopterin-bd_sf"/>
</dbReference>
<evidence type="ECO:0000313" key="2">
    <source>
        <dbReference type="Proteomes" id="UP001254564"/>
    </source>
</evidence>
<evidence type="ECO:0000313" key="1">
    <source>
        <dbReference type="EMBL" id="MDR5899637.1"/>
    </source>
</evidence>
<reference evidence="1 2" key="1">
    <citation type="submission" date="2023-04" db="EMBL/GenBank/DDBJ databases">
        <title>A long-awaited taxogenomic arrangement of the family Halomonadaceae.</title>
        <authorList>
            <person name="De La Haba R."/>
            <person name="Chuvochina M."/>
            <person name="Wittouck S."/>
            <person name="Arahal D.R."/>
            <person name="Sanchez-Porro C."/>
            <person name="Hugenholtz P."/>
            <person name="Ventosa A."/>
        </authorList>
    </citation>
    <scope>NUCLEOTIDE SEQUENCE [LARGE SCALE GENOMIC DNA]</scope>
    <source>
        <strain evidence="1 2">DSM 21020</strain>
    </source>
</reference>
<keyword evidence="2" id="KW-1185">Reference proteome</keyword>
<gene>
    <name evidence="1" type="ORF">QC823_11645</name>
</gene>
<proteinExistence type="predicted"/>
<protein>
    <recommendedName>
        <fullName evidence="3">Oxidoreductase molybdopterin-binding domain-containing protein</fullName>
    </recommendedName>
</protein>
<organism evidence="1 2">
    <name type="scientific">Vreelandella vilamensis</name>
    <dbReference type="NCBI Taxonomy" id="531309"/>
    <lineage>
        <taxon>Bacteria</taxon>
        <taxon>Pseudomonadati</taxon>
        <taxon>Pseudomonadota</taxon>
        <taxon>Gammaproteobacteria</taxon>
        <taxon>Oceanospirillales</taxon>
        <taxon>Halomonadaceae</taxon>
        <taxon>Vreelandella</taxon>
    </lineage>
</organism>
<comment type="caution">
    <text evidence="1">The sequence shown here is derived from an EMBL/GenBank/DDBJ whole genome shotgun (WGS) entry which is preliminary data.</text>
</comment>
<evidence type="ECO:0008006" key="3">
    <source>
        <dbReference type="Google" id="ProtNLM"/>
    </source>
</evidence>
<name>A0ABU1H7I1_9GAMM</name>